<evidence type="ECO:0000256" key="1">
    <source>
        <dbReference type="ARBA" id="ARBA00004571"/>
    </source>
</evidence>
<comment type="caution">
    <text evidence="14">The sequence shown here is derived from an EMBL/GenBank/DDBJ whole genome shotgun (WGS) entry which is preliminary data.</text>
</comment>
<keyword evidence="5 9" id="KW-0798">TonB box</keyword>
<dbReference type="RefSeq" id="WP_037534510.1">
    <property type="nucleotide sequence ID" value="NZ_JBBBDM010000002.1"/>
</dbReference>
<feature type="compositionally biased region" description="Polar residues" evidence="10">
    <location>
        <begin position="31"/>
        <end position="53"/>
    </location>
</feature>
<evidence type="ECO:0000256" key="10">
    <source>
        <dbReference type="SAM" id="MobiDB-lite"/>
    </source>
</evidence>
<comment type="similarity">
    <text evidence="8 9">Belongs to the TonB-dependent receptor family.</text>
</comment>
<keyword evidence="14" id="KW-0675">Receptor</keyword>
<gene>
    <name evidence="14" type="ORF">V8201_04565</name>
</gene>
<evidence type="ECO:0000256" key="11">
    <source>
        <dbReference type="SAM" id="SignalP"/>
    </source>
</evidence>
<sequence length="928" mass="97753">MHRITSRRRLALVSGVALAALGWSNLAAAQDTPSPATDSVTPADGQSASQQGRTGAPAPVQSDAAAAGPVTIGAEDVPAADIVVTGSRIRGAAPVGSSVIAIDRRAIEASGAVTTDRLIKEIPQVFDLGTSENSRGQSGGNSNITFGNAINIRGIGPYATLTILDGHRVVNNSRSVDPSIIPSLGLERVEVVADGASAVYGSDAIAGVVNLIPRRTLNGVETIARMGAARNFHESQFGIAAGKTGDWGQVMVAYEHVFRSNLSGDNRDFFTSDQRRYGGRDFRVSQCNPGTLTVGGRNYAIPQGGVTPASAGQLVAGTANLCEGFTGQDLFPETRYDSANATFTVHLTDWLDAFGDGYYSKRQFKRFGGYTGATVSVPGTNAFFTRPPGTTGAETVQIRLDDLPNNLSFGSTESWQTAGGLRAKFGGWEVQGQVIYGRNDDVSNTPNGINTPALNAALASSNPATAFDPYGLGRTSAAVLAAINDQVFNAPTRNRFTGVEATVNGTLFDLPGGGVKLAAGYERQELEVALGIQRGAPTSPLTFRDYDRQVDSGYAELYVPIFGSANALPGLRRLELTAAVRYDKYSDVGSTTNPKFGANWSPLRGLVIRGSYGTSFRAPLFSQIYGNSSNIFVQPYADPALGGAIVQGAALSGGNTALRPEEATTWSAGLDWDPLPGGRISLTYFDVNYTGQVDSYLGDLAILSREAQFAGTGVILRGAAAAARVQELLAQGITIARGVLPANPTLFIDGRTQNLGRSKTSGIDAVASYTFDTNGAGRFTLNANATYLTRYRSAITPAGDLIDRRNTVFNPLKFKGRGSLYWAYDGANTRLTVNHVGGYDNNTLPNNGVQKVASYTTVDLGVTFDVGDPASRSLFAGGFSVSFDALNLFDRKPPFLDFAPTINGSGGYDATAANPVGREIAVTLRKRF</sequence>
<proteinExistence type="inferred from homology"/>
<organism evidence="14 15">
    <name type="scientific">Sphingomonas kyungheensis</name>
    <dbReference type="NCBI Taxonomy" id="1069987"/>
    <lineage>
        <taxon>Bacteria</taxon>
        <taxon>Pseudomonadati</taxon>
        <taxon>Pseudomonadota</taxon>
        <taxon>Alphaproteobacteria</taxon>
        <taxon>Sphingomonadales</taxon>
        <taxon>Sphingomonadaceae</taxon>
        <taxon>Sphingomonas</taxon>
    </lineage>
</organism>
<dbReference type="EMBL" id="JBBBDM010000002">
    <property type="protein sequence ID" value="MEI5686347.1"/>
    <property type="molecule type" value="Genomic_DNA"/>
</dbReference>
<dbReference type="InterPro" id="IPR012910">
    <property type="entry name" value="Plug_dom"/>
</dbReference>
<evidence type="ECO:0000256" key="4">
    <source>
        <dbReference type="ARBA" id="ARBA00022692"/>
    </source>
</evidence>
<comment type="subcellular location">
    <subcellularLocation>
        <location evidence="1 8">Cell outer membrane</location>
        <topology evidence="1 8">Multi-pass membrane protein</topology>
    </subcellularLocation>
</comment>
<evidence type="ECO:0000256" key="2">
    <source>
        <dbReference type="ARBA" id="ARBA00022448"/>
    </source>
</evidence>
<dbReference type="InterPro" id="IPR037066">
    <property type="entry name" value="Plug_dom_sf"/>
</dbReference>
<feature type="signal peptide" evidence="11">
    <location>
        <begin position="1"/>
        <end position="29"/>
    </location>
</feature>
<evidence type="ECO:0000256" key="6">
    <source>
        <dbReference type="ARBA" id="ARBA00023136"/>
    </source>
</evidence>
<keyword evidence="7 8" id="KW-0998">Cell outer membrane</keyword>
<keyword evidence="2 8" id="KW-0813">Transport</keyword>
<keyword evidence="3 8" id="KW-1134">Transmembrane beta strand</keyword>
<dbReference type="Proteomes" id="UP001367771">
    <property type="component" value="Unassembled WGS sequence"/>
</dbReference>
<evidence type="ECO:0000313" key="15">
    <source>
        <dbReference type="Proteomes" id="UP001367771"/>
    </source>
</evidence>
<evidence type="ECO:0000256" key="7">
    <source>
        <dbReference type="ARBA" id="ARBA00023237"/>
    </source>
</evidence>
<feature type="chain" id="PRO_5046434537" evidence="11">
    <location>
        <begin position="30"/>
        <end position="928"/>
    </location>
</feature>
<dbReference type="Gene3D" id="2.170.130.10">
    <property type="entry name" value="TonB-dependent receptor, plug domain"/>
    <property type="match status" value="1"/>
</dbReference>
<keyword evidence="11" id="KW-0732">Signal</keyword>
<evidence type="ECO:0000256" key="8">
    <source>
        <dbReference type="PROSITE-ProRule" id="PRU01360"/>
    </source>
</evidence>
<dbReference type="PANTHER" id="PTHR47234">
    <property type="match status" value="1"/>
</dbReference>
<feature type="compositionally biased region" description="Low complexity" evidence="10">
    <location>
        <begin position="56"/>
        <end position="67"/>
    </location>
</feature>
<feature type="region of interest" description="Disordered" evidence="10">
    <location>
        <begin position="29"/>
        <end position="67"/>
    </location>
</feature>
<dbReference type="PROSITE" id="PS52016">
    <property type="entry name" value="TONB_DEPENDENT_REC_3"/>
    <property type="match status" value="1"/>
</dbReference>
<protein>
    <submittedName>
        <fullName evidence="14">TonB-dependent receptor</fullName>
    </submittedName>
</protein>
<reference evidence="14 15" key="1">
    <citation type="journal article" date="2013" name="Int. J. Syst. Evol. Microbiol.">
        <title>Sphingomonas kyungheensis sp. nov., a bacterium with ginsenoside-converting activity isolated from soil of a ginseng field.</title>
        <authorList>
            <person name="Son H.M."/>
            <person name="Yang J.E."/>
            <person name="Park Y."/>
            <person name="Han C.K."/>
            <person name="Kim S.G."/>
            <person name="Kook M."/>
            <person name="Yi T.H."/>
        </authorList>
    </citation>
    <scope>NUCLEOTIDE SEQUENCE [LARGE SCALE GENOMIC DNA]</scope>
    <source>
        <strain evidence="14 15">LMG 26582</strain>
    </source>
</reference>
<dbReference type="InterPro" id="IPR000531">
    <property type="entry name" value="Beta-barrel_TonB"/>
</dbReference>
<feature type="domain" description="TonB-dependent receptor plug" evidence="13">
    <location>
        <begin position="96"/>
        <end position="208"/>
    </location>
</feature>
<dbReference type="InterPro" id="IPR036942">
    <property type="entry name" value="Beta-barrel_TonB_sf"/>
</dbReference>
<keyword evidence="15" id="KW-1185">Reference proteome</keyword>
<evidence type="ECO:0000259" key="12">
    <source>
        <dbReference type="Pfam" id="PF00593"/>
    </source>
</evidence>
<evidence type="ECO:0000256" key="9">
    <source>
        <dbReference type="RuleBase" id="RU003357"/>
    </source>
</evidence>
<dbReference type="Gene3D" id="2.40.170.20">
    <property type="entry name" value="TonB-dependent receptor, beta-barrel domain"/>
    <property type="match status" value="1"/>
</dbReference>
<dbReference type="SUPFAM" id="SSF56935">
    <property type="entry name" value="Porins"/>
    <property type="match status" value="1"/>
</dbReference>
<dbReference type="InterPro" id="IPR039426">
    <property type="entry name" value="TonB-dep_rcpt-like"/>
</dbReference>
<accession>A0ABU8GZT2</accession>
<keyword evidence="4 8" id="KW-0812">Transmembrane</keyword>
<evidence type="ECO:0000256" key="5">
    <source>
        <dbReference type="ARBA" id="ARBA00023077"/>
    </source>
</evidence>
<feature type="domain" description="TonB-dependent receptor-like beta-barrel" evidence="12">
    <location>
        <begin position="374"/>
        <end position="888"/>
    </location>
</feature>
<evidence type="ECO:0000313" key="14">
    <source>
        <dbReference type="EMBL" id="MEI5686347.1"/>
    </source>
</evidence>
<evidence type="ECO:0000259" key="13">
    <source>
        <dbReference type="Pfam" id="PF07715"/>
    </source>
</evidence>
<dbReference type="Pfam" id="PF07715">
    <property type="entry name" value="Plug"/>
    <property type="match status" value="1"/>
</dbReference>
<dbReference type="Pfam" id="PF00593">
    <property type="entry name" value="TonB_dep_Rec_b-barrel"/>
    <property type="match status" value="1"/>
</dbReference>
<name>A0ABU8GZT2_9SPHN</name>
<dbReference type="PANTHER" id="PTHR47234:SF2">
    <property type="entry name" value="TONB-DEPENDENT RECEPTOR"/>
    <property type="match status" value="1"/>
</dbReference>
<evidence type="ECO:0000256" key="3">
    <source>
        <dbReference type="ARBA" id="ARBA00022452"/>
    </source>
</evidence>
<keyword evidence="6 8" id="KW-0472">Membrane</keyword>